<accession>A0ABQ6TXY0</accession>
<comment type="caution">
    <text evidence="2">The sequence shown here is derived from an EMBL/GenBank/DDBJ whole genome shotgun (WGS) entry which is preliminary data.</text>
</comment>
<evidence type="ECO:0000313" key="2">
    <source>
        <dbReference type="EMBL" id="KAB0875326.1"/>
    </source>
</evidence>
<name>A0ABQ6TXY0_9ENTR</name>
<dbReference type="EMBL" id="WAGD01000050">
    <property type="protein sequence ID" value="KAB0875326.1"/>
    <property type="molecule type" value="Genomic_DNA"/>
</dbReference>
<protein>
    <submittedName>
        <fullName evidence="2">1-deoxy-D-xylulose-5-phosphate reductoisomerase</fullName>
        <ecNumber evidence="2">1.1.1.267</ecNumber>
    </submittedName>
</protein>
<dbReference type="PANTHER" id="PTHR30525">
    <property type="entry name" value="1-DEOXY-D-XYLULOSE 5-PHOSPHATE REDUCTOISOMERASE"/>
    <property type="match status" value="1"/>
</dbReference>
<evidence type="ECO:0000259" key="1">
    <source>
        <dbReference type="Pfam" id="PF02670"/>
    </source>
</evidence>
<dbReference type="PROSITE" id="PS51257">
    <property type="entry name" value="PROKAR_LIPOPROTEIN"/>
    <property type="match status" value="1"/>
</dbReference>
<dbReference type="Proteomes" id="UP000469927">
    <property type="component" value="Unassembled WGS sequence"/>
</dbReference>
<reference evidence="2 3" key="1">
    <citation type="submission" date="2019-08" db="EMBL/GenBank/DDBJ databases">
        <title>Prevalence, distribution, and phylogeny of type two toxin-antitoxin genes possessed by Cronobacter species where C. sakazakii homologs follow sequence type lineages.</title>
        <authorList>
            <person name="Finkelstein S."/>
            <person name="Negrete F."/>
            <person name="Jang H."/>
            <person name="Gopinath G.R."/>
            <person name="Tall B.D."/>
        </authorList>
    </citation>
    <scope>NUCLEOTIDE SEQUENCE [LARGE SCALE GENOMIC DNA]</scope>
    <source>
        <strain evidence="2 3">MOD1_GK1257</strain>
    </source>
</reference>
<feature type="domain" description="1-deoxy-D-xylulose 5-phosphate reductoisomerase N-terminal" evidence="1">
    <location>
        <begin position="4"/>
        <end position="65"/>
    </location>
</feature>
<keyword evidence="2" id="KW-0560">Oxidoreductase</keyword>
<gene>
    <name evidence="2" type="ORF">FZI19_16075</name>
</gene>
<dbReference type="PANTHER" id="PTHR30525:SF0">
    <property type="entry name" value="1-DEOXY-D-XYLULOSE 5-PHOSPHATE REDUCTOISOMERASE, CHLOROPLASTIC"/>
    <property type="match status" value="1"/>
</dbReference>
<dbReference type="GO" id="GO:0030604">
    <property type="term" value="F:1-deoxy-D-xylulose-5-phosphate reductoisomerase activity"/>
    <property type="evidence" value="ECO:0007669"/>
    <property type="project" value="UniProtKB-EC"/>
</dbReference>
<feature type="non-terminal residue" evidence="2">
    <location>
        <position position="65"/>
    </location>
</feature>
<sequence>MKHLTILGSTGSIGCSTLDVIRHNPDKFSVTALVAGKNVARMVEQCLEFRPRFAVMDNDESAAAL</sequence>
<proteinExistence type="predicted"/>
<dbReference type="SUPFAM" id="SSF51735">
    <property type="entry name" value="NAD(P)-binding Rossmann-fold domains"/>
    <property type="match status" value="1"/>
</dbReference>
<dbReference type="Gene3D" id="3.40.50.720">
    <property type="entry name" value="NAD(P)-binding Rossmann-like Domain"/>
    <property type="match status" value="1"/>
</dbReference>
<evidence type="ECO:0000313" key="3">
    <source>
        <dbReference type="Proteomes" id="UP000469927"/>
    </source>
</evidence>
<dbReference type="Pfam" id="PF02670">
    <property type="entry name" value="DXP_reductoisom"/>
    <property type="match status" value="1"/>
</dbReference>
<organism evidence="2 3">
    <name type="scientific">Cronobacter muytjensii</name>
    <dbReference type="NCBI Taxonomy" id="413501"/>
    <lineage>
        <taxon>Bacteria</taxon>
        <taxon>Pseudomonadati</taxon>
        <taxon>Pseudomonadota</taxon>
        <taxon>Gammaproteobacteria</taxon>
        <taxon>Enterobacterales</taxon>
        <taxon>Enterobacteriaceae</taxon>
        <taxon>Cronobacter</taxon>
    </lineage>
</organism>
<dbReference type="InterPro" id="IPR003821">
    <property type="entry name" value="DXP_reductoisomerase"/>
</dbReference>
<dbReference type="EC" id="1.1.1.267" evidence="2"/>
<dbReference type="InterPro" id="IPR036291">
    <property type="entry name" value="NAD(P)-bd_dom_sf"/>
</dbReference>
<keyword evidence="3" id="KW-1185">Reference proteome</keyword>
<dbReference type="InterPro" id="IPR013512">
    <property type="entry name" value="DXP_reductoisomerase_N"/>
</dbReference>